<dbReference type="Pfam" id="PF04392">
    <property type="entry name" value="ABC_sub_bind"/>
    <property type="match status" value="1"/>
</dbReference>
<protein>
    <submittedName>
        <fullName evidence="1">ABC transporter substrate-binding protein</fullName>
    </submittedName>
</protein>
<organism evidence="1 2">
    <name type="scientific">Bradyrhizobium iriomotense</name>
    <dbReference type="NCBI Taxonomy" id="441950"/>
    <lineage>
        <taxon>Bacteria</taxon>
        <taxon>Pseudomonadati</taxon>
        <taxon>Pseudomonadota</taxon>
        <taxon>Alphaproteobacteria</taxon>
        <taxon>Hyphomicrobiales</taxon>
        <taxon>Nitrobacteraceae</taxon>
        <taxon>Bradyrhizobium</taxon>
    </lineage>
</organism>
<name>A0ABQ6BB05_9BRAD</name>
<gene>
    <name evidence="1" type="ORF">GCM10007857_82750</name>
</gene>
<reference evidence="2" key="1">
    <citation type="journal article" date="2019" name="Int. J. Syst. Evol. Microbiol.">
        <title>The Global Catalogue of Microorganisms (GCM) 10K type strain sequencing project: providing services to taxonomists for standard genome sequencing and annotation.</title>
        <authorList>
            <consortium name="The Broad Institute Genomics Platform"/>
            <consortium name="The Broad Institute Genome Sequencing Center for Infectious Disease"/>
            <person name="Wu L."/>
            <person name="Ma J."/>
        </authorList>
    </citation>
    <scope>NUCLEOTIDE SEQUENCE [LARGE SCALE GENOMIC DNA]</scope>
    <source>
        <strain evidence="2">NBRC 102520</strain>
    </source>
</reference>
<dbReference type="PANTHER" id="PTHR35271:SF1">
    <property type="entry name" value="ABC TRANSPORTER, SUBSTRATE-BINDING LIPOPROTEIN"/>
    <property type="match status" value="1"/>
</dbReference>
<dbReference type="PANTHER" id="PTHR35271">
    <property type="entry name" value="ABC TRANSPORTER, SUBSTRATE-BINDING LIPOPROTEIN-RELATED"/>
    <property type="match status" value="1"/>
</dbReference>
<dbReference type="EMBL" id="BSOW01000050">
    <property type="protein sequence ID" value="GLR91557.1"/>
    <property type="molecule type" value="Genomic_DNA"/>
</dbReference>
<dbReference type="InterPro" id="IPR007487">
    <property type="entry name" value="ABC_transpt-TYRBP-like"/>
</dbReference>
<dbReference type="Proteomes" id="UP001156905">
    <property type="component" value="Unassembled WGS sequence"/>
</dbReference>
<keyword evidence="2" id="KW-1185">Reference proteome</keyword>
<accession>A0ABQ6BB05</accession>
<evidence type="ECO:0000313" key="1">
    <source>
        <dbReference type="EMBL" id="GLR91557.1"/>
    </source>
</evidence>
<evidence type="ECO:0000313" key="2">
    <source>
        <dbReference type="Proteomes" id="UP001156905"/>
    </source>
</evidence>
<proteinExistence type="predicted"/>
<sequence>MPAAIGRRELIGRLLATAVACPLTVSAQQQPMPMVGVVRIGKRGETPHLDDAFRQGLSKAGYIEHQNVAIEWRWAEGRYELLPGLVAELVDRHVAAIALPGATASVLAAKAATRSIPIVFMIGADPVEFGLVASLAHPGGNITGVCLLQTPVIAKRVELLHQLIPTATTIALLIDPENPFGQVERSEAEAAARDLRLELQVAAAKWQDEIDASFPNLIGRGARAIMIGTDAYFFNQRSQIAMLAARYAIPAMAHWREYPAAGGLMSYGSNVADAYRLTGMYVGRVLKGEKPADMPVQQATKFELVINLKAAKALGLTFPDRMLAIADEVIE</sequence>
<dbReference type="CDD" id="cd06325">
    <property type="entry name" value="PBP1_ABC_unchar_transporter"/>
    <property type="match status" value="1"/>
</dbReference>
<dbReference type="Gene3D" id="3.40.50.2300">
    <property type="match status" value="2"/>
</dbReference>
<comment type="caution">
    <text evidence="1">The sequence shown here is derived from an EMBL/GenBank/DDBJ whole genome shotgun (WGS) entry which is preliminary data.</text>
</comment>